<protein>
    <submittedName>
        <fullName evidence="5">TusE/DsrC/DsvC family sulfur relay protein</fullName>
    </submittedName>
</protein>
<gene>
    <name evidence="5" type="primary">tusE</name>
    <name evidence="5" type="ORF">D6C00_02300</name>
</gene>
<dbReference type="InterPro" id="IPR025526">
    <property type="entry name" value="DsrC-like_dom_sf"/>
</dbReference>
<comment type="subcellular location">
    <subcellularLocation>
        <location evidence="1">Cytoplasm</location>
    </subcellularLocation>
</comment>
<dbReference type="GO" id="GO:0097163">
    <property type="term" value="F:sulfur carrier activity"/>
    <property type="evidence" value="ECO:0007669"/>
    <property type="project" value="TreeGrafter"/>
</dbReference>
<evidence type="ECO:0000256" key="3">
    <source>
        <dbReference type="ARBA" id="ARBA00022490"/>
    </source>
</evidence>
<dbReference type="PANTHER" id="PTHR37010">
    <property type="entry name" value="SULFURTRANSFERASE TUSE"/>
    <property type="match status" value="1"/>
</dbReference>
<evidence type="ECO:0000256" key="2">
    <source>
        <dbReference type="ARBA" id="ARBA00005718"/>
    </source>
</evidence>
<evidence type="ECO:0000313" key="6">
    <source>
        <dbReference type="Proteomes" id="UP000287798"/>
    </source>
</evidence>
<dbReference type="SUPFAM" id="SSF69721">
    <property type="entry name" value="DsrC, the gamma subunit of dissimilatory sulfite reductase"/>
    <property type="match status" value="1"/>
</dbReference>
<sequence>MRNPEMIDKKSSDDQYRDSIESMDVSVDTDIGSQSRTQREEELKRWDEDQARRLASEQGVELGEDHFKVIHLLRDYYLENGLAESGRELEEMLDNEFSSQGGVKYLHKLFPEGPVTQGMRFAGLPVPAYSEDEGFGTAR</sequence>
<feature type="compositionally biased region" description="Basic and acidic residues" evidence="4">
    <location>
        <begin position="1"/>
        <end position="20"/>
    </location>
</feature>
<feature type="region of interest" description="Disordered" evidence="4">
    <location>
        <begin position="1"/>
        <end position="45"/>
    </location>
</feature>
<keyword evidence="6" id="KW-1185">Reference proteome</keyword>
<organism evidence="5 6">
    <name type="scientific">Thiohalobacter thiocyanaticus</name>
    <dbReference type="NCBI Taxonomy" id="585455"/>
    <lineage>
        <taxon>Bacteria</taxon>
        <taxon>Pseudomonadati</taxon>
        <taxon>Pseudomonadota</taxon>
        <taxon>Gammaproteobacteria</taxon>
        <taxon>Thiohalobacterales</taxon>
        <taxon>Thiohalobacteraceae</taxon>
        <taxon>Thiohalobacter</taxon>
    </lineage>
</organism>
<comment type="caution">
    <text evidence="5">The sequence shown here is derived from an EMBL/GenBank/DDBJ whole genome shotgun (WGS) entry which is preliminary data.</text>
</comment>
<dbReference type="Proteomes" id="UP000287798">
    <property type="component" value="Unassembled WGS sequence"/>
</dbReference>
<reference evidence="5 6" key="1">
    <citation type="journal article" date="2010" name="Int. J. Syst. Evol. Microbiol.">
        <title>Thiohalobacter thiocyanaticus gen. nov., sp. nov., a moderately halophilic, sulfur-oxidizing gammaproteobacterium from hypersaline lakes, that utilizes thiocyanate.</title>
        <authorList>
            <person name="Sorokin D.Y."/>
            <person name="Kovaleva O.L."/>
            <person name="Tourova T.P."/>
            <person name="Muyzer G."/>
        </authorList>
    </citation>
    <scope>NUCLEOTIDE SEQUENCE [LARGE SCALE GENOMIC DNA]</scope>
    <source>
        <strain evidence="5 6">Hrh1</strain>
    </source>
</reference>
<dbReference type="PANTHER" id="PTHR37010:SF1">
    <property type="entry name" value="SULFURTRANSFERASE TUSE"/>
    <property type="match status" value="1"/>
</dbReference>
<dbReference type="NCBIfam" id="TIGR03342">
    <property type="entry name" value="dsrC_tusE_dsvC"/>
    <property type="match status" value="1"/>
</dbReference>
<name>A0A426QGN9_9GAMM</name>
<evidence type="ECO:0000313" key="5">
    <source>
        <dbReference type="EMBL" id="RRQ20912.1"/>
    </source>
</evidence>
<dbReference type="Pfam" id="PF04358">
    <property type="entry name" value="DsrC"/>
    <property type="match status" value="1"/>
</dbReference>
<proteinExistence type="inferred from homology"/>
<comment type="similarity">
    <text evidence="2">Belongs to the DsrC/TusE family.</text>
</comment>
<keyword evidence="3" id="KW-0963">Cytoplasm</keyword>
<dbReference type="GO" id="GO:0005737">
    <property type="term" value="C:cytoplasm"/>
    <property type="evidence" value="ECO:0007669"/>
    <property type="project" value="UniProtKB-SubCell"/>
</dbReference>
<dbReference type="GO" id="GO:0002143">
    <property type="term" value="P:tRNA wobble position uridine thiolation"/>
    <property type="evidence" value="ECO:0007669"/>
    <property type="project" value="TreeGrafter"/>
</dbReference>
<dbReference type="InterPro" id="IPR042072">
    <property type="entry name" value="DsrC-like_C"/>
</dbReference>
<dbReference type="InterPro" id="IPR007453">
    <property type="entry name" value="DsrC/TusE"/>
</dbReference>
<dbReference type="EMBL" id="QZMU01000001">
    <property type="protein sequence ID" value="RRQ20912.1"/>
    <property type="molecule type" value="Genomic_DNA"/>
</dbReference>
<dbReference type="Gene3D" id="1.10.10.370">
    <property type="entry name" value="DsrC-like protein, C-terminal domain"/>
    <property type="match status" value="1"/>
</dbReference>
<evidence type="ECO:0000256" key="4">
    <source>
        <dbReference type="SAM" id="MobiDB-lite"/>
    </source>
</evidence>
<evidence type="ECO:0000256" key="1">
    <source>
        <dbReference type="ARBA" id="ARBA00004496"/>
    </source>
</evidence>
<accession>A0A426QGN9</accession>
<dbReference type="AlphaFoldDB" id="A0A426QGN9"/>